<name>A0A6L8V3L5_9BACL</name>
<proteinExistence type="predicted"/>
<sequence length="93" mass="10818">MNDRKQLLTSLLLQVRDQVDSPTTDISWSKYDSLEELLQFLDILIKKVKESEEDSINSIIEDLKLLFAPTGSLQEISISSGWTKEFLELSQWW</sequence>
<organism evidence="1 2">
    <name type="scientific">Paenibacillus silvestris</name>
    <dbReference type="NCBI Taxonomy" id="2606219"/>
    <lineage>
        <taxon>Bacteria</taxon>
        <taxon>Bacillati</taxon>
        <taxon>Bacillota</taxon>
        <taxon>Bacilli</taxon>
        <taxon>Bacillales</taxon>
        <taxon>Paenibacillaceae</taxon>
        <taxon>Paenibacillus</taxon>
    </lineage>
</organism>
<evidence type="ECO:0000313" key="2">
    <source>
        <dbReference type="Proteomes" id="UP000481087"/>
    </source>
</evidence>
<dbReference type="Proteomes" id="UP000481087">
    <property type="component" value="Unassembled WGS sequence"/>
</dbReference>
<accession>A0A6L8V3L5</accession>
<dbReference type="RefSeq" id="WP_161408959.1">
    <property type="nucleotide sequence ID" value="NZ_WTUZ01000022.1"/>
</dbReference>
<protein>
    <submittedName>
        <fullName evidence="1">Uncharacterized protein</fullName>
    </submittedName>
</protein>
<dbReference type="AlphaFoldDB" id="A0A6L8V3L5"/>
<dbReference type="EMBL" id="WTUZ01000022">
    <property type="protein sequence ID" value="MZQ84915.1"/>
    <property type="molecule type" value="Genomic_DNA"/>
</dbReference>
<evidence type="ECO:0000313" key="1">
    <source>
        <dbReference type="EMBL" id="MZQ84915.1"/>
    </source>
</evidence>
<comment type="caution">
    <text evidence="1">The sequence shown here is derived from an EMBL/GenBank/DDBJ whole genome shotgun (WGS) entry which is preliminary data.</text>
</comment>
<reference evidence="1 2" key="1">
    <citation type="submission" date="2019-12" db="EMBL/GenBank/DDBJ databases">
        <title>Paenibacillus sp. nov. sp. isolated from soil.</title>
        <authorList>
            <person name="Kim J."/>
            <person name="Jeong S.E."/>
            <person name="Jung H.S."/>
            <person name="Jeon C.O."/>
        </authorList>
    </citation>
    <scope>NUCLEOTIDE SEQUENCE [LARGE SCALE GENOMIC DNA]</scope>
    <source>
        <strain evidence="1 2">5J-6</strain>
    </source>
</reference>
<keyword evidence="2" id="KW-1185">Reference proteome</keyword>
<gene>
    <name evidence="1" type="ORF">GQF01_22650</name>
</gene>